<evidence type="ECO:0000313" key="2">
    <source>
        <dbReference type="Proteomes" id="UP000605148"/>
    </source>
</evidence>
<reference evidence="1" key="2">
    <citation type="submission" date="2020-09" db="EMBL/GenBank/DDBJ databases">
        <authorList>
            <person name="Sun Q."/>
            <person name="Zhou Y."/>
        </authorList>
    </citation>
    <scope>NUCLEOTIDE SEQUENCE</scope>
    <source>
        <strain evidence="1">CGMCC 1.12426</strain>
    </source>
</reference>
<reference evidence="1" key="1">
    <citation type="journal article" date="2014" name="Int. J. Syst. Evol. Microbiol.">
        <title>Complete genome sequence of Corynebacterium casei LMG S-19264T (=DSM 44701T), isolated from a smear-ripened cheese.</title>
        <authorList>
            <consortium name="US DOE Joint Genome Institute (JGI-PGF)"/>
            <person name="Walter F."/>
            <person name="Albersmeier A."/>
            <person name="Kalinowski J."/>
            <person name="Ruckert C."/>
        </authorList>
    </citation>
    <scope>NUCLEOTIDE SEQUENCE</scope>
    <source>
        <strain evidence="1">CGMCC 1.12426</strain>
    </source>
</reference>
<proteinExistence type="predicted"/>
<gene>
    <name evidence="1" type="ORF">GCM10011316_11700</name>
</gene>
<comment type="caution">
    <text evidence="1">The sequence shown here is derived from an EMBL/GenBank/DDBJ whole genome shotgun (WGS) entry which is preliminary data.</text>
</comment>
<keyword evidence="2" id="KW-1185">Reference proteome</keyword>
<dbReference type="AlphaFoldDB" id="A0A916WZE2"/>
<organism evidence="1 2">
    <name type="scientific">Roseibium aquae</name>
    <dbReference type="NCBI Taxonomy" id="1323746"/>
    <lineage>
        <taxon>Bacteria</taxon>
        <taxon>Pseudomonadati</taxon>
        <taxon>Pseudomonadota</taxon>
        <taxon>Alphaproteobacteria</taxon>
        <taxon>Hyphomicrobiales</taxon>
        <taxon>Stappiaceae</taxon>
        <taxon>Roseibium</taxon>
    </lineage>
</organism>
<dbReference type="EMBL" id="BMFA01000003">
    <property type="protein sequence ID" value="GGB41420.1"/>
    <property type="molecule type" value="Genomic_DNA"/>
</dbReference>
<name>A0A916WZE2_9HYPH</name>
<sequence>MVIPPGVSKIWSAKAGMALFLSLLRPPAGRSATNTKAARSSAAAFGCSDPDWHHKGSAAYVAPRHHQMLVKIMFMRLA</sequence>
<protein>
    <submittedName>
        <fullName evidence="1">Uncharacterized protein</fullName>
    </submittedName>
</protein>
<evidence type="ECO:0000313" key="1">
    <source>
        <dbReference type="EMBL" id="GGB41420.1"/>
    </source>
</evidence>
<accession>A0A916WZE2</accession>
<dbReference type="Proteomes" id="UP000605148">
    <property type="component" value="Unassembled WGS sequence"/>
</dbReference>